<reference evidence="8" key="1">
    <citation type="submission" date="2021-02" db="EMBL/GenBank/DDBJ databases">
        <authorList>
            <person name="Palmer J.M."/>
        </authorList>
    </citation>
    <scope>NUCLEOTIDE SEQUENCE</scope>
    <source>
        <strain evidence="8">SCRP23</strain>
    </source>
</reference>
<dbReference type="PROSITE" id="PS51294">
    <property type="entry name" value="HTH_MYB"/>
    <property type="match status" value="2"/>
</dbReference>
<comment type="caution">
    <text evidence="8">The sequence shown here is derived from an EMBL/GenBank/DDBJ whole genome shotgun (WGS) entry which is preliminary data.</text>
</comment>
<dbReference type="GO" id="GO:0042796">
    <property type="term" value="P:snRNA transcription by RNA polymerase III"/>
    <property type="evidence" value="ECO:0007669"/>
    <property type="project" value="TreeGrafter"/>
</dbReference>
<dbReference type="GO" id="GO:0042795">
    <property type="term" value="P:snRNA transcription by RNA polymerase II"/>
    <property type="evidence" value="ECO:0007669"/>
    <property type="project" value="TreeGrafter"/>
</dbReference>
<feature type="domain" description="HTH myb-type" evidence="7">
    <location>
        <begin position="75"/>
        <end position="117"/>
    </location>
</feature>
<organism evidence="8 9">
    <name type="scientific">Phytophthora boehmeriae</name>
    <dbReference type="NCBI Taxonomy" id="109152"/>
    <lineage>
        <taxon>Eukaryota</taxon>
        <taxon>Sar</taxon>
        <taxon>Stramenopiles</taxon>
        <taxon>Oomycota</taxon>
        <taxon>Peronosporomycetes</taxon>
        <taxon>Peronosporales</taxon>
        <taxon>Peronosporaceae</taxon>
        <taxon>Phytophthora</taxon>
    </lineage>
</organism>
<evidence type="ECO:0000256" key="1">
    <source>
        <dbReference type="ARBA" id="ARBA00023015"/>
    </source>
</evidence>
<evidence type="ECO:0000313" key="9">
    <source>
        <dbReference type="Proteomes" id="UP000693981"/>
    </source>
</evidence>
<name>A0A8T1WRF0_9STRA</name>
<proteinExistence type="predicted"/>
<dbReference type="PROSITE" id="PS50090">
    <property type="entry name" value="MYB_LIKE"/>
    <property type="match status" value="2"/>
</dbReference>
<dbReference type="InterPro" id="IPR051575">
    <property type="entry name" value="Myb-like_DNA-bd"/>
</dbReference>
<keyword evidence="4" id="KW-0539">Nucleus</keyword>
<evidence type="ECO:0000256" key="2">
    <source>
        <dbReference type="ARBA" id="ARBA00023125"/>
    </source>
</evidence>
<evidence type="ECO:0000256" key="5">
    <source>
        <dbReference type="SAM" id="MobiDB-lite"/>
    </source>
</evidence>
<feature type="domain" description="Myb-like" evidence="6">
    <location>
        <begin position="72"/>
        <end position="117"/>
    </location>
</feature>
<keyword evidence="1" id="KW-0805">Transcription regulation</keyword>
<evidence type="ECO:0008006" key="10">
    <source>
        <dbReference type="Google" id="ProtNLM"/>
    </source>
</evidence>
<evidence type="ECO:0000259" key="6">
    <source>
        <dbReference type="PROSITE" id="PS50090"/>
    </source>
</evidence>
<feature type="compositionally biased region" description="Polar residues" evidence="5">
    <location>
        <begin position="130"/>
        <end position="143"/>
    </location>
</feature>
<evidence type="ECO:0000256" key="3">
    <source>
        <dbReference type="ARBA" id="ARBA00023163"/>
    </source>
</evidence>
<dbReference type="SMART" id="SM00717">
    <property type="entry name" value="SANT"/>
    <property type="match status" value="2"/>
</dbReference>
<dbReference type="EMBL" id="JAGDFL010000175">
    <property type="protein sequence ID" value="KAG7396025.1"/>
    <property type="molecule type" value="Genomic_DNA"/>
</dbReference>
<feature type="domain" description="Myb-like" evidence="6">
    <location>
        <begin position="27"/>
        <end position="70"/>
    </location>
</feature>
<keyword evidence="9" id="KW-1185">Reference proteome</keyword>
<feature type="region of interest" description="Disordered" evidence="5">
    <location>
        <begin position="118"/>
        <end position="143"/>
    </location>
</feature>
<dbReference type="GO" id="GO:0019185">
    <property type="term" value="C:snRNA-activating protein complex"/>
    <property type="evidence" value="ECO:0007669"/>
    <property type="project" value="TreeGrafter"/>
</dbReference>
<dbReference type="InterPro" id="IPR001005">
    <property type="entry name" value="SANT/Myb"/>
</dbReference>
<evidence type="ECO:0000313" key="8">
    <source>
        <dbReference type="EMBL" id="KAG7396025.1"/>
    </source>
</evidence>
<keyword evidence="2" id="KW-0238">DNA-binding</keyword>
<dbReference type="PANTHER" id="PTHR46621:SF1">
    <property type="entry name" value="SNRNA-ACTIVATING PROTEIN COMPLEX SUBUNIT 4"/>
    <property type="match status" value="1"/>
</dbReference>
<dbReference type="InterPro" id="IPR017930">
    <property type="entry name" value="Myb_dom"/>
</dbReference>
<keyword evidence="3" id="KW-0804">Transcription</keyword>
<evidence type="ECO:0000259" key="7">
    <source>
        <dbReference type="PROSITE" id="PS51294"/>
    </source>
</evidence>
<gene>
    <name evidence="8" type="ORF">PHYBOEH_002848</name>
</gene>
<dbReference type="OrthoDB" id="2143914at2759"/>
<sequence>MELRTPLERKKSSRKLKSALSNDDHGWTAEEDDLLRAGICDYGGKKWKSIAENIERWSPEQCKRRWNQLQSVGDITKRPWTPEEDKQMIALINAAGACKWAVIASYLPGRNGKQCRESAGKAGEFAANGSKDQSAEESSIMQE</sequence>
<dbReference type="PANTHER" id="PTHR46621">
    <property type="entry name" value="SNRNA-ACTIVATING PROTEIN COMPLEX SUBUNIT 4"/>
    <property type="match status" value="1"/>
</dbReference>
<feature type="domain" description="HTH myb-type" evidence="7">
    <location>
        <begin position="27"/>
        <end position="74"/>
    </location>
</feature>
<evidence type="ECO:0000256" key="4">
    <source>
        <dbReference type="ARBA" id="ARBA00023242"/>
    </source>
</evidence>
<feature type="region of interest" description="Disordered" evidence="5">
    <location>
        <begin position="1"/>
        <end position="25"/>
    </location>
</feature>
<accession>A0A8T1WRF0</accession>
<protein>
    <recommendedName>
        <fullName evidence="10">Myb-like DNA-binding protein</fullName>
    </recommendedName>
</protein>
<dbReference type="Pfam" id="PF00249">
    <property type="entry name" value="Myb_DNA-binding"/>
    <property type="match status" value="2"/>
</dbReference>
<dbReference type="Proteomes" id="UP000693981">
    <property type="component" value="Unassembled WGS sequence"/>
</dbReference>
<dbReference type="AlphaFoldDB" id="A0A8T1WRF0"/>
<dbReference type="GO" id="GO:0001006">
    <property type="term" value="F:RNA polymerase III type 3 promoter sequence-specific DNA binding"/>
    <property type="evidence" value="ECO:0007669"/>
    <property type="project" value="TreeGrafter"/>
</dbReference>
<dbReference type="GO" id="GO:0000978">
    <property type="term" value="F:RNA polymerase II cis-regulatory region sequence-specific DNA binding"/>
    <property type="evidence" value="ECO:0007669"/>
    <property type="project" value="TreeGrafter"/>
</dbReference>
<feature type="compositionally biased region" description="Basic and acidic residues" evidence="5">
    <location>
        <begin position="1"/>
        <end position="10"/>
    </location>
</feature>
<dbReference type="CDD" id="cd00167">
    <property type="entry name" value="SANT"/>
    <property type="match status" value="2"/>
</dbReference>